<gene>
    <name evidence="4" type="ordered locus">Paes_1210</name>
</gene>
<dbReference type="HOGENOM" id="CLU_018816_14_5_10"/>
<dbReference type="RefSeq" id="WP_012505773.1">
    <property type="nucleotide sequence ID" value="NC_011059.1"/>
</dbReference>
<dbReference type="STRING" id="290512.Paes_1210"/>
<feature type="domain" description="YknX-like C-terminal permuted SH3-like" evidence="3">
    <location>
        <begin position="317"/>
        <end position="384"/>
    </location>
</feature>
<dbReference type="InterPro" id="IPR058637">
    <property type="entry name" value="YknX-like_C"/>
</dbReference>
<protein>
    <submittedName>
        <fullName evidence="4">Efflux transporter, RND family, MFP subunit</fullName>
    </submittedName>
</protein>
<reference evidence="4" key="1">
    <citation type="submission" date="2008-06" db="EMBL/GenBank/DDBJ databases">
        <title>Complete sequence of chromosome of Prosthecochloris aestuarii DSM 271.</title>
        <authorList>
            <consortium name="US DOE Joint Genome Institute"/>
            <person name="Lucas S."/>
            <person name="Copeland A."/>
            <person name="Lapidus A."/>
            <person name="Glavina del Rio T."/>
            <person name="Dalin E."/>
            <person name="Tice H."/>
            <person name="Bruce D."/>
            <person name="Goodwin L."/>
            <person name="Pitluck S."/>
            <person name="Schmutz J."/>
            <person name="Larimer F."/>
            <person name="Land M."/>
            <person name="Hauser L."/>
            <person name="Kyrpides N."/>
            <person name="Anderson I."/>
            <person name="Liu Z."/>
            <person name="Li T."/>
            <person name="Zhao F."/>
            <person name="Overmann J."/>
            <person name="Bryant D.A."/>
            <person name="Richardson P."/>
        </authorList>
    </citation>
    <scope>NUCLEOTIDE SEQUENCE [LARGE SCALE GENOMIC DNA]</scope>
    <source>
        <strain evidence="4">DSM 271</strain>
    </source>
</reference>
<accession>B4S851</accession>
<dbReference type="NCBIfam" id="TIGR01730">
    <property type="entry name" value="RND_mfp"/>
    <property type="match status" value="1"/>
</dbReference>
<organism evidence="4 5">
    <name type="scientific">Prosthecochloris aestuarii (strain DSM 271 / SK 413)</name>
    <dbReference type="NCBI Taxonomy" id="290512"/>
    <lineage>
        <taxon>Bacteria</taxon>
        <taxon>Pseudomonadati</taxon>
        <taxon>Chlorobiota</taxon>
        <taxon>Chlorobiia</taxon>
        <taxon>Chlorobiales</taxon>
        <taxon>Chlorobiaceae</taxon>
        <taxon>Prosthecochloris</taxon>
    </lineage>
</organism>
<evidence type="ECO:0000259" key="3">
    <source>
        <dbReference type="Pfam" id="PF25989"/>
    </source>
</evidence>
<evidence type="ECO:0000256" key="2">
    <source>
        <dbReference type="SAM" id="Phobius"/>
    </source>
</evidence>
<dbReference type="eggNOG" id="COG0845">
    <property type="taxonomic scope" value="Bacteria"/>
</dbReference>
<keyword evidence="2" id="KW-1133">Transmembrane helix</keyword>
<dbReference type="Proteomes" id="UP000002725">
    <property type="component" value="Chromosome"/>
</dbReference>
<evidence type="ECO:0000313" key="4">
    <source>
        <dbReference type="EMBL" id="ACF46238.1"/>
    </source>
</evidence>
<evidence type="ECO:0000313" key="5">
    <source>
        <dbReference type="Proteomes" id="UP000002725"/>
    </source>
</evidence>
<keyword evidence="2" id="KW-0812">Transmembrane</keyword>
<dbReference type="GO" id="GO:1990281">
    <property type="term" value="C:efflux pump complex"/>
    <property type="evidence" value="ECO:0007669"/>
    <property type="project" value="TreeGrafter"/>
</dbReference>
<dbReference type="Gene3D" id="1.10.287.470">
    <property type="entry name" value="Helix hairpin bin"/>
    <property type="match status" value="1"/>
</dbReference>
<keyword evidence="5" id="KW-1185">Reference proteome</keyword>
<keyword evidence="2" id="KW-0472">Membrane</keyword>
<dbReference type="AlphaFoldDB" id="B4S851"/>
<comment type="similarity">
    <text evidence="1">Belongs to the membrane fusion protein (MFP) (TC 8.A.1) family.</text>
</comment>
<dbReference type="Pfam" id="PF25989">
    <property type="entry name" value="YknX_C"/>
    <property type="match status" value="1"/>
</dbReference>
<dbReference type="InterPro" id="IPR006143">
    <property type="entry name" value="RND_pump_MFP"/>
</dbReference>
<dbReference type="Gene3D" id="2.40.420.20">
    <property type="match status" value="1"/>
</dbReference>
<proteinExistence type="inferred from homology"/>
<name>B4S851_PROA2</name>
<sequence length="389" mass="42924">MKLSTTQKIVAGVTVVVIAILFILMMPAPLPVDTEIVRRGVLTVRLEGEGRSRVKERFTISSPVNGRLERILLDEGDSVTSNAVVARITPPSLNTREYTRAEAAMRSSEAALGAAGARERQVKVDLEQARRKYDRYTVLFEQGAVSKEEYEEVKATRDMLAKEYSAATMTTRSSRFDVDAARAVVDSALEGSFFEVRSPRDGLVLKILEKSERIIAAGTPLVEIGDAHDIELVIDVLSSDAVKVAPGMQVVIEEWGGGSALQGRVRFIEPAAVTKISSLGIEEKRVNIIIDLDEPERRLGDNYRVQADIVLWRGDNVLQVPVSSLFRGDEDWEVFTVRRGRAIVQPVTIGRRGAYEAEVIDGVREGDLVVVHPTNDLEDGMRVKTLKGR</sequence>
<dbReference type="Gene3D" id="2.40.30.170">
    <property type="match status" value="1"/>
</dbReference>
<dbReference type="GO" id="GO:0015562">
    <property type="term" value="F:efflux transmembrane transporter activity"/>
    <property type="evidence" value="ECO:0007669"/>
    <property type="project" value="TreeGrafter"/>
</dbReference>
<dbReference type="KEGG" id="paa:Paes_1210"/>
<dbReference type="PANTHER" id="PTHR30469">
    <property type="entry name" value="MULTIDRUG RESISTANCE PROTEIN MDTA"/>
    <property type="match status" value="1"/>
</dbReference>
<dbReference type="Gene3D" id="2.40.50.100">
    <property type="match status" value="1"/>
</dbReference>
<dbReference type="EMBL" id="CP001108">
    <property type="protein sequence ID" value="ACF46238.1"/>
    <property type="molecule type" value="Genomic_DNA"/>
</dbReference>
<dbReference type="SUPFAM" id="SSF111369">
    <property type="entry name" value="HlyD-like secretion proteins"/>
    <property type="match status" value="1"/>
</dbReference>
<dbReference type="PANTHER" id="PTHR30469:SF15">
    <property type="entry name" value="HLYD FAMILY OF SECRETION PROTEINS"/>
    <property type="match status" value="1"/>
</dbReference>
<feature type="transmembrane region" description="Helical" evidence="2">
    <location>
        <begin position="9"/>
        <end position="30"/>
    </location>
</feature>
<evidence type="ECO:0000256" key="1">
    <source>
        <dbReference type="ARBA" id="ARBA00009477"/>
    </source>
</evidence>